<evidence type="ECO:0000313" key="2">
    <source>
        <dbReference type="EMBL" id="TKK65390.1"/>
    </source>
</evidence>
<proteinExistence type="predicted"/>
<dbReference type="RefSeq" id="WP_137263588.1">
    <property type="nucleotide sequence ID" value="NZ_SZQL01000021.1"/>
</dbReference>
<organism evidence="2 3">
    <name type="scientific">Ilyomonas limi</name>
    <dbReference type="NCBI Taxonomy" id="2575867"/>
    <lineage>
        <taxon>Bacteria</taxon>
        <taxon>Pseudomonadati</taxon>
        <taxon>Bacteroidota</taxon>
        <taxon>Chitinophagia</taxon>
        <taxon>Chitinophagales</taxon>
        <taxon>Chitinophagaceae</taxon>
        <taxon>Ilyomonas</taxon>
    </lineage>
</organism>
<accession>A0A4U3KSU4</accession>
<dbReference type="Proteomes" id="UP000305848">
    <property type="component" value="Unassembled WGS sequence"/>
</dbReference>
<gene>
    <name evidence="2" type="ORF">FC093_19975</name>
</gene>
<sequence>MKQVYFLLIVIIIATTSFAQNTEDTTDHRFHDDLLDHLVGKWNVTSIAHGSPFTSVIDASWILNHQYLVIHLKSNEVIPWWHVQMEYYEYIGYNHYQKRYTVHGMSIEGDEDLSEGFSYGYRNGNDFKTVAKFGADANIVQHFIWHPETNSWNIQSRQEINGKEGDIFLDMKLTAEESKATKD</sequence>
<keyword evidence="1" id="KW-0732">Signal</keyword>
<keyword evidence="3" id="KW-1185">Reference proteome</keyword>
<feature type="signal peptide" evidence="1">
    <location>
        <begin position="1"/>
        <end position="19"/>
    </location>
</feature>
<evidence type="ECO:0000256" key="1">
    <source>
        <dbReference type="SAM" id="SignalP"/>
    </source>
</evidence>
<dbReference type="EMBL" id="SZQL01000021">
    <property type="protein sequence ID" value="TKK65390.1"/>
    <property type="molecule type" value="Genomic_DNA"/>
</dbReference>
<dbReference type="OrthoDB" id="791303at2"/>
<evidence type="ECO:0008006" key="4">
    <source>
        <dbReference type="Google" id="ProtNLM"/>
    </source>
</evidence>
<evidence type="ECO:0000313" key="3">
    <source>
        <dbReference type="Proteomes" id="UP000305848"/>
    </source>
</evidence>
<feature type="chain" id="PRO_5020182962" description="DUF1579 domain-containing protein" evidence="1">
    <location>
        <begin position="20"/>
        <end position="183"/>
    </location>
</feature>
<comment type="caution">
    <text evidence="2">The sequence shown here is derived from an EMBL/GenBank/DDBJ whole genome shotgun (WGS) entry which is preliminary data.</text>
</comment>
<dbReference type="AlphaFoldDB" id="A0A4U3KSU4"/>
<name>A0A4U3KSU4_9BACT</name>
<reference evidence="2 3" key="1">
    <citation type="submission" date="2019-05" db="EMBL/GenBank/DDBJ databases">
        <title>Panacibacter sp. strain 17mud1-8 Genome sequencing and assembly.</title>
        <authorList>
            <person name="Chhetri G."/>
        </authorList>
    </citation>
    <scope>NUCLEOTIDE SEQUENCE [LARGE SCALE GENOMIC DNA]</scope>
    <source>
        <strain evidence="2 3">17mud1-8</strain>
    </source>
</reference>
<protein>
    <recommendedName>
        <fullName evidence="4">DUF1579 domain-containing protein</fullName>
    </recommendedName>
</protein>